<keyword evidence="8" id="KW-0328">Glycosyltransferase</keyword>
<name>A0ABY7ZNH7_9ACTN</name>
<dbReference type="InterPro" id="IPR017871">
    <property type="entry name" value="ABC_transporter-like_CS"/>
</dbReference>
<dbReference type="PANTHER" id="PTHR43820:SF4">
    <property type="entry name" value="HIGH-AFFINITY BRANCHED-CHAIN AMINO ACID TRANSPORT ATP-BINDING PROTEIN LIVF"/>
    <property type="match status" value="1"/>
</dbReference>
<dbReference type="Proteomes" id="UP001219605">
    <property type="component" value="Chromosome"/>
</dbReference>
<dbReference type="InterPro" id="IPR003593">
    <property type="entry name" value="AAA+_ATPase"/>
</dbReference>
<dbReference type="InterPro" id="IPR052156">
    <property type="entry name" value="BCAA_Transport_ATP-bd_LivF"/>
</dbReference>
<dbReference type="PROSITE" id="PS00211">
    <property type="entry name" value="ABC_TRANSPORTER_1"/>
    <property type="match status" value="1"/>
</dbReference>
<evidence type="ECO:0000256" key="3">
    <source>
        <dbReference type="ARBA" id="ARBA00022741"/>
    </source>
</evidence>
<keyword evidence="3" id="KW-0547">Nucleotide-binding</keyword>
<dbReference type="InterPro" id="IPR027417">
    <property type="entry name" value="P-loop_NTPase"/>
</dbReference>
<evidence type="ECO:0000313" key="9">
    <source>
        <dbReference type="Proteomes" id="UP001219605"/>
    </source>
</evidence>
<evidence type="ECO:0000256" key="5">
    <source>
        <dbReference type="ARBA" id="ARBA00022970"/>
    </source>
</evidence>
<evidence type="ECO:0000313" key="8">
    <source>
        <dbReference type="EMBL" id="WDZ83454.1"/>
    </source>
</evidence>
<reference evidence="8 9" key="1">
    <citation type="submission" date="2023-02" db="EMBL/GenBank/DDBJ databases">
        <authorList>
            <person name="Mo P."/>
        </authorList>
    </citation>
    <scope>NUCLEOTIDE SEQUENCE [LARGE SCALE GENOMIC DNA]</scope>
    <source>
        <strain evidence="8 9">HUAS 3</strain>
    </source>
</reference>
<keyword evidence="8" id="KW-0808">Transferase</keyword>
<dbReference type="PANTHER" id="PTHR43820">
    <property type="entry name" value="HIGH-AFFINITY BRANCHED-CHAIN AMINO ACID TRANSPORT ATP-BINDING PROTEIN LIVF"/>
    <property type="match status" value="1"/>
</dbReference>
<evidence type="ECO:0000259" key="7">
    <source>
        <dbReference type="PROSITE" id="PS50893"/>
    </source>
</evidence>
<dbReference type="GO" id="GO:0016757">
    <property type="term" value="F:glycosyltransferase activity"/>
    <property type="evidence" value="ECO:0007669"/>
    <property type="project" value="UniProtKB-KW"/>
</dbReference>
<dbReference type="SUPFAM" id="SSF52540">
    <property type="entry name" value="P-loop containing nucleoside triphosphate hydrolases"/>
    <property type="match status" value="1"/>
</dbReference>
<keyword evidence="9" id="KW-1185">Reference proteome</keyword>
<dbReference type="GO" id="GO:0005524">
    <property type="term" value="F:ATP binding"/>
    <property type="evidence" value="ECO:0007669"/>
    <property type="project" value="UniProtKB-KW"/>
</dbReference>
<sequence>MSPLLSAQGLHLGYRDLEVVHDVSFDLRAGEVVALLGPNGAGKTTIMKAVSGLIRPFRGTIRLGRHDLTGMAAHQVVGLGLRHVPEGRRVFGSMTVAENLRLGGYSMRRRPAEIRTRIDEVYQLFPILGQRSHQLAGTLSGGEQQMLAVGRALVTRPQVLALDEPSLGLSPRMSHEILSTARRLARDGTAVLLVEQNIREALRIADRAHVLELGRIVLSGTGRELARDPRIEATYLGGHADLGAPPNPDARKAEPR</sequence>
<accession>A0ABY7ZNH7</accession>
<dbReference type="PROSITE" id="PS50893">
    <property type="entry name" value="ABC_TRANSPORTER_2"/>
    <property type="match status" value="1"/>
</dbReference>
<gene>
    <name evidence="8" type="ORF">PVK37_23750</name>
</gene>
<comment type="similarity">
    <text evidence="1">Belongs to the ABC transporter superfamily.</text>
</comment>
<dbReference type="CDD" id="cd03224">
    <property type="entry name" value="ABC_TM1139_LivF_branched"/>
    <property type="match status" value="1"/>
</dbReference>
<keyword evidence="5" id="KW-0029">Amino-acid transport</keyword>
<evidence type="ECO:0000256" key="4">
    <source>
        <dbReference type="ARBA" id="ARBA00022840"/>
    </source>
</evidence>
<evidence type="ECO:0000256" key="1">
    <source>
        <dbReference type="ARBA" id="ARBA00005417"/>
    </source>
</evidence>
<dbReference type="RefSeq" id="WP_275029975.1">
    <property type="nucleotide sequence ID" value="NZ_CP118615.1"/>
</dbReference>
<protein>
    <submittedName>
        <fullName evidence="8">ABC transporter ATP-binding protein</fullName>
    </submittedName>
</protein>
<proteinExistence type="inferred from homology"/>
<dbReference type="SMART" id="SM00382">
    <property type="entry name" value="AAA"/>
    <property type="match status" value="1"/>
</dbReference>
<dbReference type="Gene3D" id="3.40.50.300">
    <property type="entry name" value="P-loop containing nucleotide triphosphate hydrolases"/>
    <property type="match status" value="1"/>
</dbReference>
<evidence type="ECO:0000256" key="2">
    <source>
        <dbReference type="ARBA" id="ARBA00022448"/>
    </source>
</evidence>
<feature type="region of interest" description="Disordered" evidence="6">
    <location>
        <begin position="236"/>
        <end position="256"/>
    </location>
</feature>
<dbReference type="InterPro" id="IPR003439">
    <property type="entry name" value="ABC_transporter-like_ATP-bd"/>
</dbReference>
<evidence type="ECO:0000256" key="6">
    <source>
        <dbReference type="SAM" id="MobiDB-lite"/>
    </source>
</evidence>
<feature type="domain" description="ABC transporter" evidence="7">
    <location>
        <begin position="5"/>
        <end position="238"/>
    </location>
</feature>
<keyword evidence="2" id="KW-0813">Transport</keyword>
<keyword evidence="4 8" id="KW-0067">ATP-binding</keyword>
<dbReference type="EMBL" id="CP118615">
    <property type="protein sequence ID" value="WDZ83454.1"/>
    <property type="molecule type" value="Genomic_DNA"/>
</dbReference>
<organism evidence="8 9">
    <name type="scientific">Micromonospora cathayae</name>
    <dbReference type="NCBI Taxonomy" id="3028804"/>
    <lineage>
        <taxon>Bacteria</taxon>
        <taxon>Bacillati</taxon>
        <taxon>Actinomycetota</taxon>
        <taxon>Actinomycetes</taxon>
        <taxon>Micromonosporales</taxon>
        <taxon>Micromonosporaceae</taxon>
        <taxon>Micromonospora</taxon>
    </lineage>
</organism>
<dbReference type="Pfam" id="PF00005">
    <property type="entry name" value="ABC_tran"/>
    <property type="match status" value="1"/>
</dbReference>